<dbReference type="InterPro" id="IPR046290">
    <property type="entry name" value="DUF6327"/>
</dbReference>
<keyword evidence="1" id="KW-0175">Coiled coil</keyword>
<evidence type="ECO:0000256" key="2">
    <source>
        <dbReference type="SAM" id="Phobius"/>
    </source>
</evidence>
<name>A0A316E311_9FLAO</name>
<keyword evidence="2" id="KW-0812">Transmembrane</keyword>
<organism evidence="3 4">
    <name type="scientific">Xanthomarina spongicola</name>
    <dbReference type="NCBI Taxonomy" id="570520"/>
    <lineage>
        <taxon>Bacteria</taxon>
        <taxon>Pseudomonadati</taxon>
        <taxon>Bacteroidota</taxon>
        <taxon>Flavobacteriia</taxon>
        <taxon>Flavobacteriales</taxon>
        <taxon>Flavobacteriaceae</taxon>
        <taxon>Xanthomarina</taxon>
    </lineage>
</organism>
<evidence type="ECO:0000313" key="4">
    <source>
        <dbReference type="Proteomes" id="UP000245430"/>
    </source>
</evidence>
<evidence type="ECO:0000256" key="1">
    <source>
        <dbReference type="SAM" id="Coils"/>
    </source>
</evidence>
<evidence type="ECO:0008006" key="5">
    <source>
        <dbReference type="Google" id="ProtNLM"/>
    </source>
</evidence>
<proteinExistence type="predicted"/>
<evidence type="ECO:0000313" key="3">
    <source>
        <dbReference type="EMBL" id="PWK17280.1"/>
    </source>
</evidence>
<keyword evidence="2" id="KW-1133">Transmembrane helix</keyword>
<feature type="coiled-coil region" evidence="1">
    <location>
        <begin position="7"/>
        <end position="34"/>
    </location>
</feature>
<reference evidence="3 4" key="1">
    <citation type="submission" date="2018-05" db="EMBL/GenBank/DDBJ databases">
        <title>Genomic Encyclopedia of Archaeal and Bacterial Type Strains, Phase II (KMG-II): from individual species to whole genera.</title>
        <authorList>
            <person name="Goeker M."/>
        </authorList>
    </citation>
    <scope>NUCLEOTIDE SEQUENCE [LARGE SCALE GENOMIC DNA]</scope>
    <source>
        <strain evidence="3 4">DSM 22637</strain>
    </source>
</reference>
<comment type="caution">
    <text evidence="3">The sequence shown here is derived from an EMBL/GenBank/DDBJ whole genome shotgun (WGS) entry which is preliminary data.</text>
</comment>
<keyword evidence="2" id="KW-0472">Membrane</keyword>
<dbReference type="OrthoDB" id="1149272at2"/>
<sequence>MKKYQSFEDIEADLKRLSLERKIALEEMKLLKSEFKEGLKPTNWFTTVLAVAGKYGFYVLLKKFLK</sequence>
<keyword evidence="4" id="KW-1185">Reference proteome</keyword>
<dbReference type="RefSeq" id="WP_109683399.1">
    <property type="nucleotide sequence ID" value="NZ_QGGP01000010.1"/>
</dbReference>
<dbReference type="EMBL" id="QGGP01000010">
    <property type="protein sequence ID" value="PWK17280.1"/>
    <property type="molecule type" value="Genomic_DNA"/>
</dbReference>
<gene>
    <name evidence="3" type="ORF">LX78_02820</name>
</gene>
<accession>A0A316E311</accession>
<dbReference type="Pfam" id="PF19852">
    <property type="entry name" value="DUF6327"/>
    <property type="match status" value="1"/>
</dbReference>
<protein>
    <recommendedName>
        <fullName evidence="5">Glutaminyl-tRNA synthetase</fullName>
    </recommendedName>
</protein>
<dbReference type="Proteomes" id="UP000245430">
    <property type="component" value="Unassembled WGS sequence"/>
</dbReference>
<feature type="transmembrane region" description="Helical" evidence="2">
    <location>
        <begin position="44"/>
        <end position="61"/>
    </location>
</feature>
<dbReference type="AlphaFoldDB" id="A0A316E311"/>